<sequence length="92" mass="10365">MYKTRKIDDAHTKFLKLENCTGDRSRVGGAGRGARGGSPTKLFSLKRQARRPRCRPKSRSDVAAGRKKYDGRPPARAFLPRKEHGRFSLARP</sequence>
<feature type="region of interest" description="Disordered" evidence="1">
    <location>
        <begin position="22"/>
        <end position="92"/>
    </location>
</feature>
<comment type="caution">
    <text evidence="2">The sequence shown here is derived from an EMBL/GenBank/DDBJ whole genome shotgun (WGS) entry which is preliminary data.</text>
</comment>
<gene>
    <name evidence="2" type="ORF">EVAR_33314_1</name>
</gene>
<feature type="compositionally biased region" description="Basic residues" evidence="1">
    <location>
        <begin position="47"/>
        <end position="57"/>
    </location>
</feature>
<reference evidence="2 3" key="1">
    <citation type="journal article" date="2019" name="Commun. Biol.">
        <title>The bagworm genome reveals a unique fibroin gene that provides high tensile strength.</title>
        <authorList>
            <person name="Kono N."/>
            <person name="Nakamura H."/>
            <person name="Ohtoshi R."/>
            <person name="Tomita M."/>
            <person name="Numata K."/>
            <person name="Arakawa K."/>
        </authorList>
    </citation>
    <scope>NUCLEOTIDE SEQUENCE [LARGE SCALE GENOMIC DNA]</scope>
</reference>
<proteinExistence type="predicted"/>
<keyword evidence="3" id="KW-1185">Reference proteome</keyword>
<evidence type="ECO:0000256" key="1">
    <source>
        <dbReference type="SAM" id="MobiDB-lite"/>
    </source>
</evidence>
<organism evidence="2 3">
    <name type="scientific">Eumeta variegata</name>
    <name type="common">Bagworm moth</name>
    <name type="synonym">Eumeta japonica</name>
    <dbReference type="NCBI Taxonomy" id="151549"/>
    <lineage>
        <taxon>Eukaryota</taxon>
        <taxon>Metazoa</taxon>
        <taxon>Ecdysozoa</taxon>
        <taxon>Arthropoda</taxon>
        <taxon>Hexapoda</taxon>
        <taxon>Insecta</taxon>
        <taxon>Pterygota</taxon>
        <taxon>Neoptera</taxon>
        <taxon>Endopterygota</taxon>
        <taxon>Lepidoptera</taxon>
        <taxon>Glossata</taxon>
        <taxon>Ditrysia</taxon>
        <taxon>Tineoidea</taxon>
        <taxon>Psychidae</taxon>
        <taxon>Oiketicinae</taxon>
        <taxon>Eumeta</taxon>
    </lineage>
</organism>
<accession>A0A4C1WFS4</accession>
<protein>
    <submittedName>
        <fullName evidence="2">Uncharacterized protein</fullName>
    </submittedName>
</protein>
<dbReference type="Proteomes" id="UP000299102">
    <property type="component" value="Unassembled WGS sequence"/>
</dbReference>
<evidence type="ECO:0000313" key="3">
    <source>
        <dbReference type="Proteomes" id="UP000299102"/>
    </source>
</evidence>
<dbReference type="EMBL" id="BGZK01000550">
    <property type="protein sequence ID" value="GBP49680.1"/>
    <property type="molecule type" value="Genomic_DNA"/>
</dbReference>
<name>A0A4C1WFS4_EUMVA</name>
<dbReference type="AlphaFoldDB" id="A0A4C1WFS4"/>
<evidence type="ECO:0000313" key="2">
    <source>
        <dbReference type="EMBL" id="GBP49680.1"/>
    </source>
</evidence>